<dbReference type="GO" id="GO:0030570">
    <property type="term" value="F:pectate lyase activity"/>
    <property type="evidence" value="ECO:0007669"/>
    <property type="project" value="InterPro"/>
</dbReference>
<dbReference type="Gene3D" id="2.160.20.10">
    <property type="entry name" value="Single-stranded right-handed beta-helix, Pectin lyase-like"/>
    <property type="match status" value="1"/>
</dbReference>
<reference evidence="5 6" key="1">
    <citation type="journal article" date="2018" name="Sci. Data">
        <title>The draft genome sequence of cork oak.</title>
        <authorList>
            <person name="Ramos A.M."/>
            <person name="Usie A."/>
            <person name="Barbosa P."/>
            <person name="Barros P.M."/>
            <person name="Capote T."/>
            <person name="Chaves I."/>
            <person name="Simoes F."/>
            <person name="Abreu I."/>
            <person name="Carrasquinho I."/>
            <person name="Faro C."/>
            <person name="Guimaraes J.B."/>
            <person name="Mendonca D."/>
            <person name="Nobrega F."/>
            <person name="Rodrigues L."/>
            <person name="Saibo N.J.M."/>
            <person name="Varela M.C."/>
            <person name="Egas C."/>
            <person name="Matos J."/>
            <person name="Miguel C.M."/>
            <person name="Oliveira M.M."/>
            <person name="Ricardo C.P."/>
            <person name="Goncalves S."/>
        </authorList>
    </citation>
    <scope>NUCLEOTIDE SEQUENCE [LARGE SCALE GENOMIC DNA]</scope>
    <source>
        <strain evidence="6">cv. HL8</strain>
    </source>
</reference>
<evidence type="ECO:0000256" key="2">
    <source>
        <dbReference type="ARBA" id="ARBA00022512"/>
    </source>
</evidence>
<feature type="domain" description="Pectate lyase" evidence="4">
    <location>
        <begin position="1"/>
        <end position="172"/>
    </location>
</feature>
<dbReference type="SUPFAM" id="SSF51126">
    <property type="entry name" value="Pectin lyase-like"/>
    <property type="match status" value="1"/>
</dbReference>
<evidence type="ECO:0000313" key="5">
    <source>
        <dbReference type="EMBL" id="KAK7842488.1"/>
    </source>
</evidence>
<keyword evidence="2" id="KW-0134">Cell wall</keyword>
<comment type="caution">
    <text evidence="5">The sequence shown here is derived from an EMBL/GenBank/DDBJ whole genome shotgun (WGS) entry which is preliminary data.</text>
</comment>
<proteinExistence type="predicted"/>
<name>A0AAW0KVS2_QUESU</name>
<keyword evidence="6" id="KW-1185">Reference proteome</keyword>
<organism evidence="5 6">
    <name type="scientific">Quercus suber</name>
    <name type="common">Cork oak</name>
    <dbReference type="NCBI Taxonomy" id="58331"/>
    <lineage>
        <taxon>Eukaryota</taxon>
        <taxon>Viridiplantae</taxon>
        <taxon>Streptophyta</taxon>
        <taxon>Embryophyta</taxon>
        <taxon>Tracheophyta</taxon>
        <taxon>Spermatophyta</taxon>
        <taxon>Magnoliopsida</taxon>
        <taxon>eudicotyledons</taxon>
        <taxon>Gunneridae</taxon>
        <taxon>Pentapetalae</taxon>
        <taxon>rosids</taxon>
        <taxon>fabids</taxon>
        <taxon>Fagales</taxon>
        <taxon>Fagaceae</taxon>
        <taxon>Quercus</taxon>
    </lineage>
</organism>
<dbReference type="PANTHER" id="PTHR31683:SF187">
    <property type="entry name" value="PECTATE LYASE 18-RELATED"/>
    <property type="match status" value="1"/>
</dbReference>
<dbReference type="InterPro" id="IPR011050">
    <property type="entry name" value="Pectin_lyase_fold/virulence"/>
</dbReference>
<dbReference type="InterPro" id="IPR012334">
    <property type="entry name" value="Pectin_lyas_fold"/>
</dbReference>
<keyword evidence="3 5" id="KW-0456">Lyase</keyword>
<dbReference type="SMART" id="SM00656">
    <property type="entry name" value="Amb_all"/>
    <property type="match status" value="1"/>
</dbReference>
<gene>
    <name evidence="5" type="ORF">CFP56_013743</name>
</gene>
<keyword evidence="2" id="KW-0964">Secreted</keyword>
<sequence length="206" mass="23301">MMIKLKVELIMNSYKTTDGRGANVHIVEGNTNVRDSPSHFGNRGVSDGDAINIFSGKHIWVDHVSFSKCDDGLIDVVDSSSMITISNNYMTQHDKAMLLGHSDAYTQDKVMQITIAFNHFGEGLVQRIPRVRHRYIHLVNNDYTKWEMYAICGTTSPTINSQVNRFLASDNRKSKECLVKALHAEPKHNNFIAPASRKRPFTVKFC</sequence>
<dbReference type="EMBL" id="PKMF04000220">
    <property type="protein sequence ID" value="KAK7842488.1"/>
    <property type="molecule type" value="Genomic_DNA"/>
</dbReference>
<evidence type="ECO:0000259" key="4">
    <source>
        <dbReference type="SMART" id="SM00656"/>
    </source>
</evidence>
<dbReference type="PANTHER" id="PTHR31683">
    <property type="entry name" value="PECTATE LYASE 18-RELATED"/>
    <property type="match status" value="1"/>
</dbReference>
<protein>
    <submittedName>
        <fullName evidence="5">Pectate lyase 22</fullName>
    </submittedName>
</protein>
<evidence type="ECO:0000313" key="6">
    <source>
        <dbReference type="Proteomes" id="UP000237347"/>
    </source>
</evidence>
<dbReference type="AlphaFoldDB" id="A0AAW0KVS2"/>
<evidence type="ECO:0000256" key="1">
    <source>
        <dbReference type="ARBA" id="ARBA00004191"/>
    </source>
</evidence>
<dbReference type="InterPro" id="IPR002022">
    <property type="entry name" value="Pec_lyase"/>
</dbReference>
<dbReference type="Pfam" id="PF00544">
    <property type="entry name" value="Pectate_lyase_4"/>
    <property type="match status" value="1"/>
</dbReference>
<dbReference type="InterPro" id="IPR045032">
    <property type="entry name" value="PEL"/>
</dbReference>
<accession>A0AAW0KVS2</accession>
<evidence type="ECO:0000256" key="3">
    <source>
        <dbReference type="ARBA" id="ARBA00023239"/>
    </source>
</evidence>
<dbReference type="Proteomes" id="UP000237347">
    <property type="component" value="Unassembled WGS sequence"/>
</dbReference>
<comment type="subcellular location">
    <subcellularLocation>
        <location evidence="1">Secreted</location>
        <location evidence="1">Cell wall</location>
    </subcellularLocation>
</comment>